<feature type="transmembrane region" description="Helical" evidence="6">
    <location>
        <begin position="398"/>
        <end position="415"/>
    </location>
</feature>
<dbReference type="PANTHER" id="PTHR33529:SF6">
    <property type="entry name" value="YJGP_YJGQ FAMILY PERMEASE"/>
    <property type="match status" value="1"/>
</dbReference>
<evidence type="ECO:0000256" key="2">
    <source>
        <dbReference type="ARBA" id="ARBA00022475"/>
    </source>
</evidence>
<sequence>MIKKLDWYTVKTFLGPFFFIFSILFFIFIVQFAWQEMEKFAGKGLSWLTIGELLIYLGINVIQLVLPLTILLGSIMTFGGLGERYELAAMKASGISLARILTPLFTVVSLMAIGLYFFGDHVMPYSQRKAKNLAYNIVKANPTLQLVEGAFIENIPGFSMKINKVSGENQDILADVFIHKTGKFDDDKQTIISKKGTLTRDKEDIRLLKMELFDGHIYVDEIKGKGAQERKNQPNQSIKFDTMNLYIDISEILQKAMDEENITDHYRFLNASKLNRRIDSMTKDYAKYYDQVFKGNYAKNVYGWDKLKEIKLSAKDSLPKKIEDLKPEKKTQLLNESIASVEREMESYKWQGEEIRTKTKIQAKQKLHYHRNFSYAFTCIIFFLIGAPLGAIVKKGGIGMPVVISIVIFVLYYIINFSSENMTKNGIIDPTFAAWSANLIFFPFAMVLFYKANNDSGLFNLGNYLDPVVKFFSRFRRKQKNTEHSRYQ</sequence>
<keyword evidence="5 6" id="KW-0472">Membrane</keyword>
<feature type="transmembrane region" description="Helical" evidence="6">
    <location>
        <begin position="54"/>
        <end position="80"/>
    </location>
</feature>
<accession>A0A1W1ZUE8</accession>
<keyword evidence="3 6" id="KW-0812">Transmembrane</keyword>
<feature type="transmembrane region" description="Helical" evidence="6">
    <location>
        <begin position="100"/>
        <end position="119"/>
    </location>
</feature>
<evidence type="ECO:0000313" key="7">
    <source>
        <dbReference type="EMBL" id="SMC51708.1"/>
    </source>
</evidence>
<gene>
    <name evidence="7" type="ORF">SAMN06296427_103224</name>
</gene>
<dbReference type="AlphaFoldDB" id="A0A1W1ZUE8"/>
<dbReference type="OrthoDB" id="1096108at2"/>
<evidence type="ECO:0000256" key="5">
    <source>
        <dbReference type="ARBA" id="ARBA00023136"/>
    </source>
</evidence>
<feature type="transmembrane region" description="Helical" evidence="6">
    <location>
        <begin position="427"/>
        <end position="450"/>
    </location>
</feature>
<feature type="transmembrane region" description="Helical" evidence="6">
    <location>
        <begin position="373"/>
        <end position="392"/>
    </location>
</feature>
<evidence type="ECO:0000256" key="4">
    <source>
        <dbReference type="ARBA" id="ARBA00022989"/>
    </source>
</evidence>
<reference evidence="7 8" key="1">
    <citation type="submission" date="2017-04" db="EMBL/GenBank/DDBJ databases">
        <authorList>
            <person name="Afonso C.L."/>
            <person name="Miller P.J."/>
            <person name="Scott M.A."/>
            <person name="Spackman E."/>
            <person name="Goraichik I."/>
            <person name="Dimitrov K.M."/>
            <person name="Suarez D.L."/>
            <person name="Swayne D.E."/>
        </authorList>
    </citation>
    <scope>NUCLEOTIDE SEQUENCE [LARGE SCALE GENOMIC DNA]</scope>
    <source>
        <strain evidence="7 8">CGMCC 1.12708</strain>
    </source>
</reference>
<evidence type="ECO:0000256" key="3">
    <source>
        <dbReference type="ARBA" id="ARBA00022692"/>
    </source>
</evidence>
<keyword evidence="4 6" id="KW-1133">Transmembrane helix</keyword>
<organism evidence="7 8">
    <name type="scientific">Moheibacter sediminis</name>
    <dbReference type="NCBI Taxonomy" id="1434700"/>
    <lineage>
        <taxon>Bacteria</taxon>
        <taxon>Pseudomonadati</taxon>
        <taxon>Bacteroidota</taxon>
        <taxon>Flavobacteriia</taxon>
        <taxon>Flavobacteriales</taxon>
        <taxon>Weeksellaceae</taxon>
        <taxon>Moheibacter</taxon>
    </lineage>
</organism>
<dbReference type="InterPro" id="IPR005495">
    <property type="entry name" value="LptG/LptF_permease"/>
</dbReference>
<dbReference type="EMBL" id="FWXS01000003">
    <property type="protein sequence ID" value="SMC51708.1"/>
    <property type="molecule type" value="Genomic_DNA"/>
</dbReference>
<proteinExistence type="predicted"/>
<name>A0A1W1ZUE8_9FLAO</name>
<evidence type="ECO:0000313" key="8">
    <source>
        <dbReference type="Proteomes" id="UP000192393"/>
    </source>
</evidence>
<keyword evidence="8" id="KW-1185">Reference proteome</keyword>
<protein>
    <submittedName>
        <fullName evidence="7">Lipopolysaccharide export system permease protein</fullName>
    </submittedName>
</protein>
<comment type="subcellular location">
    <subcellularLocation>
        <location evidence="1">Cell membrane</location>
        <topology evidence="1">Multi-pass membrane protein</topology>
    </subcellularLocation>
</comment>
<feature type="transmembrane region" description="Helical" evidence="6">
    <location>
        <begin position="13"/>
        <end position="34"/>
    </location>
</feature>
<dbReference type="PANTHER" id="PTHR33529">
    <property type="entry name" value="SLR0882 PROTEIN-RELATED"/>
    <property type="match status" value="1"/>
</dbReference>
<dbReference type="RefSeq" id="WP_084016806.1">
    <property type="nucleotide sequence ID" value="NZ_FWXS01000003.1"/>
</dbReference>
<keyword evidence="2" id="KW-1003">Cell membrane</keyword>
<evidence type="ECO:0000256" key="1">
    <source>
        <dbReference type="ARBA" id="ARBA00004651"/>
    </source>
</evidence>
<dbReference type="Pfam" id="PF03739">
    <property type="entry name" value="LptF_LptG"/>
    <property type="match status" value="1"/>
</dbReference>
<dbReference type="STRING" id="1434700.SAMN06296427_103224"/>
<evidence type="ECO:0000256" key="6">
    <source>
        <dbReference type="SAM" id="Phobius"/>
    </source>
</evidence>
<dbReference type="Proteomes" id="UP000192393">
    <property type="component" value="Unassembled WGS sequence"/>
</dbReference>
<dbReference type="GO" id="GO:0043190">
    <property type="term" value="C:ATP-binding cassette (ABC) transporter complex"/>
    <property type="evidence" value="ECO:0007669"/>
    <property type="project" value="TreeGrafter"/>
</dbReference>
<dbReference type="GO" id="GO:0015920">
    <property type="term" value="P:lipopolysaccharide transport"/>
    <property type="evidence" value="ECO:0007669"/>
    <property type="project" value="TreeGrafter"/>
</dbReference>